<evidence type="ECO:0000313" key="2">
    <source>
        <dbReference type="Proteomes" id="UP000653411"/>
    </source>
</evidence>
<proteinExistence type="predicted"/>
<name>A0A917XE36_9ACTN</name>
<reference evidence="1" key="1">
    <citation type="journal article" date="2014" name="Int. J. Syst. Evol. Microbiol.">
        <title>Complete genome sequence of Corynebacterium casei LMG S-19264T (=DSM 44701T), isolated from a smear-ripened cheese.</title>
        <authorList>
            <consortium name="US DOE Joint Genome Institute (JGI-PGF)"/>
            <person name="Walter F."/>
            <person name="Albersmeier A."/>
            <person name="Kalinowski J."/>
            <person name="Ruckert C."/>
        </authorList>
    </citation>
    <scope>NUCLEOTIDE SEQUENCE</scope>
    <source>
        <strain evidence="1">CGMCC 4.7110</strain>
    </source>
</reference>
<dbReference type="Proteomes" id="UP000653411">
    <property type="component" value="Unassembled WGS sequence"/>
</dbReference>
<organism evidence="1 2">
    <name type="scientific">Streptomyces fuscichromogenes</name>
    <dbReference type="NCBI Taxonomy" id="1324013"/>
    <lineage>
        <taxon>Bacteria</taxon>
        <taxon>Bacillati</taxon>
        <taxon>Actinomycetota</taxon>
        <taxon>Actinomycetes</taxon>
        <taxon>Kitasatosporales</taxon>
        <taxon>Streptomycetaceae</taxon>
        <taxon>Streptomyces</taxon>
    </lineage>
</organism>
<keyword evidence="2" id="KW-1185">Reference proteome</keyword>
<evidence type="ECO:0000313" key="1">
    <source>
        <dbReference type="EMBL" id="GGN15192.1"/>
    </source>
</evidence>
<dbReference type="AlphaFoldDB" id="A0A917XE36"/>
<sequence>MRLLMGFLPDRRDGAKWRIPVYGGALRPDHRRRPCSRHMPKWPNALRHVVAKACGSIATGRYGRPGGRVARA</sequence>
<dbReference type="EMBL" id="BMML01000009">
    <property type="protein sequence ID" value="GGN15192.1"/>
    <property type="molecule type" value="Genomic_DNA"/>
</dbReference>
<comment type="caution">
    <text evidence="1">The sequence shown here is derived from an EMBL/GenBank/DDBJ whole genome shotgun (WGS) entry which is preliminary data.</text>
</comment>
<reference evidence="1" key="2">
    <citation type="submission" date="2020-09" db="EMBL/GenBank/DDBJ databases">
        <authorList>
            <person name="Sun Q."/>
            <person name="Zhou Y."/>
        </authorList>
    </citation>
    <scope>NUCLEOTIDE SEQUENCE</scope>
    <source>
        <strain evidence="1">CGMCC 4.7110</strain>
    </source>
</reference>
<accession>A0A917XE36</accession>
<protein>
    <submittedName>
        <fullName evidence="1">Uncharacterized protein</fullName>
    </submittedName>
</protein>
<gene>
    <name evidence="1" type="ORF">GCM10011578_043230</name>
</gene>